<gene>
    <name evidence="2" type="ORF">HNR00_001796</name>
</gene>
<dbReference type="RefSeq" id="WP_183568038.1">
    <property type="nucleotide sequence ID" value="NZ_JACHOP010000005.1"/>
</dbReference>
<proteinExistence type="predicted"/>
<dbReference type="InterPro" id="IPR035069">
    <property type="entry name" value="TTHA1013/TTHA0281-like"/>
</dbReference>
<protein>
    <submittedName>
        <fullName evidence="2">Putative RNase H-like HicB family nuclease</fullName>
    </submittedName>
</protein>
<dbReference type="AlphaFoldDB" id="A0A840ZIW9"/>
<sequence>MRAGPFMQLAVTVHHDAASGVWYVHDSELPGLHAEAPTLDALVAIIEDVAPDLIETNLPRGADGAVPSPELRVQHVVRAKPARAA</sequence>
<feature type="domain" description="DUF1902" evidence="1">
    <location>
        <begin position="9"/>
        <end position="57"/>
    </location>
</feature>
<comment type="caution">
    <text evidence="2">The sequence shown here is derived from an EMBL/GenBank/DDBJ whole genome shotgun (WGS) entry which is preliminary data.</text>
</comment>
<evidence type="ECO:0000313" key="2">
    <source>
        <dbReference type="EMBL" id="MBB5757088.1"/>
    </source>
</evidence>
<reference evidence="2 3" key="1">
    <citation type="submission" date="2020-08" db="EMBL/GenBank/DDBJ databases">
        <title>Genomic Encyclopedia of Type Strains, Phase IV (KMG-IV): sequencing the most valuable type-strain genomes for metagenomic binning, comparative biology and taxonomic classification.</title>
        <authorList>
            <person name="Goeker M."/>
        </authorList>
    </citation>
    <scope>NUCLEOTIDE SEQUENCE [LARGE SCALE GENOMIC DNA]</scope>
    <source>
        <strain evidence="2 3">DSM 2163</strain>
    </source>
</reference>
<dbReference type="Gene3D" id="3.30.2390.10">
    <property type="entry name" value="TTHA1013-like"/>
    <property type="match status" value="1"/>
</dbReference>
<dbReference type="InterPro" id="IPR015066">
    <property type="entry name" value="DUF1902"/>
</dbReference>
<dbReference type="Pfam" id="PF08972">
    <property type="entry name" value="DUF1902"/>
    <property type="match status" value="1"/>
</dbReference>
<organism evidence="2 3">
    <name type="scientific">Methylorubrum rhodinum</name>
    <dbReference type="NCBI Taxonomy" id="29428"/>
    <lineage>
        <taxon>Bacteria</taxon>
        <taxon>Pseudomonadati</taxon>
        <taxon>Pseudomonadota</taxon>
        <taxon>Alphaproteobacteria</taxon>
        <taxon>Hyphomicrobiales</taxon>
        <taxon>Methylobacteriaceae</taxon>
        <taxon>Methylorubrum</taxon>
    </lineage>
</organism>
<dbReference type="Proteomes" id="UP000583454">
    <property type="component" value="Unassembled WGS sequence"/>
</dbReference>
<dbReference type="EMBL" id="JACHOP010000005">
    <property type="protein sequence ID" value="MBB5757088.1"/>
    <property type="molecule type" value="Genomic_DNA"/>
</dbReference>
<name>A0A840ZIW9_9HYPH</name>
<accession>A0A840ZIW9</accession>
<keyword evidence="3" id="KW-1185">Reference proteome</keyword>
<evidence type="ECO:0000259" key="1">
    <source>
        <dbReference type="Pfam" id="PF08972"/>
    </source>
</evidence>
<evidence type="ECO:0000313" key="3">
    <source>
        <dbReference type="Proteomes" id="UP000583454"/>
    </source>
</evidence>
<dbReference type="SUPFAM" id="SSF143100">
    <property type="entry name" value="TTHA1013/TTHA0281-like"/>
    <property type="match status" value="1"/>
</dbReference>